<protein>
    <recommendedName>
        <fullName evidence="7">Endolytic murein transglycosylase</fullName>
        <ecNumber evidence="7">4.2.2.29</ecNumber>
    </recommendedName>
    <alternativeName>
        <fullName evidence="7">Peptidoglycan lytic transglycosylase</fullName>
    </alternativeName>
    <alternativeName>
        <fullName evidence="7">Peptidoglycan polymerization terminase</fullName>
    </alternativeName>
</protein>
<dbReference type="RefSeq" id="WP_212593618.1">
    <property type="nucleotide sequence ID" value="NZ_CP073587.1"/>
</dbReference>
<organism evidence="8 9">
    <name type="scientific">Shewanella yunxiaonensis</name>
    <dbReference type="NCBI Taxonomy" id="2829809"/>
    <lineage>
        <taxon>Bacteria</taxon>
        <taxon>Pseudomonadati</taxon>
        <taxon>Pseudomonadota</taxon>
        <taxon>Gammaproteobacteria</taxon>
        <taxon>Alteromonadales</taxon>
        <taxon>Shewanellaceae</taxon>
        <taxon>Shewanella</taxon>
    </lineage>
</organism>
<dbReference type="EC" id="4.2.2.29" evidence="7"/>
<comment type="similarity">
    <text evidence="7">Belongs to the transglycosylase MltG family.</text>
</comment>
<dbReference type="Gene3D" id="3.30.160.60">
    <property type="entry name" value="Classic Zinc Finger"/>
    <property type="match status" value="1"/>
</dbReference>
<reference evidence="8 9" key="1">
    <citation type="submission" date="2021-04" db="EMBL/GenBank/DDBJ databases">
        <title>Novel species identification of genus Shewanella.</title>
        <authorList>
            <person name="Liu G."/>
        </authorList>
    </citation>
    <scope>NUCLEOTIDE SEQUENCE [LARGE SCALE GENOMIC DNA]</scope>
    <source>
        <strain evidence="8 9">FJAT-54481</strain>
    </source>
</reference>
<evidence type="ECO:0000256" key="2">
    <source>
        <dbReference type="ARBA" id="ARBA00022692"/>
    </source>
</evidence>
<evidence type="ECO:0000256" key="5">
    <source>
        <dbReference type="ARBA" id="ARBA00023239"/>
    </source>
</evidence>
<evidence type="ECO:0000256" key="3">
    <source>
        <dbReference type="ARBA" id="ARBA00022989"/>
    </source>
</evidence>
<dbReference type="Proteomes" id="UP000679575">
    <property type="component" value="Chromosome"/>
</dbReference>
<dbReference type="Pfam" id="PF02618">
    <property type="entry name" value="YceG"/>
    <property type="match status" value="1"/>
</dbReference>
<keyword evidence="1 7" id="KW-1003">Cell membrane</keyword>
<feature type="site" description="Important for catalytic activity" evidence="7">
    <location>
        <position position="219"/>
    </location>
</feature>
<accession>A0ABX7YQH4</accession>
<name>A0ABX7YQH4_9GAMM</name>
<sequence>MKKWILVAVAVFFTVLTLLLGLGLWGYQQLQQFSRSALVLDMPQELQLEHGTSYHRLGQELQQRGLLQYDWRWKLLGKWQPQLTAIRSGLYEINPGDTPLSLLTKLVVGDEKRFSFTLVEGKTVKEWQQYLQQLPHLRMDPQPFITVLQQQGDTSAKPEGKFFPDTYQYRAGTDVSSLLTQSYQMMQQQLQTIWNGREQGLPLETPYQLLILASIIEKETGKADERSLISAVFINRLRKGMRLQTDPTVIYGMGDAFDGNITRKDLQQETPFNTYRIPGLPPTPIAAPGKESLLAAAHPADVKYLYFVSRNDGSHVFSETLAEHNRAVDRYQRRRK</sequence>
<evidence type="ECO:0000313" key="9">
    <source>
        <dbReference type="Proteomes" id="UP000679575"/>
    </source>
</evidence>
<evidence type="ECO:0000256" key="1">
    <source>
        <dbReference type="ARBA" id="ARBA00022475"/>
    </source>
</evidence>
<keyword evidence="3 7" id="KW-1133">Transmembrane helix</keyword>
<keyword evidence="7" id="KW-0997">Cell inner membrane</keyword>
<dbReference type="HAMAP" id="MF_02065">
    <property type="entry name" value="MltG"/>
    <property type="match status" value="1"/>
</dbReference>
<comment type="catalytic activity">
    <reaction evidence="7">
        <text>a peptidoglycan chain = a peptidoglycan chain with N-acetyl-1,6-anhydromuramyl-[peptide] at the reducing end + a peptidoglycan chain with N-acetylglucosamine at the non-reducing end.</text>
        <dbReference type="EC" id="4.2.2.29"/>
    </reaction>
</comment>
<dbReference type="Gene3D" id="3.30.1490.480">
    <property type="entry name" value="Endolytic murein transglycosylase"/>
    <property type="match status" value="1"/>
</dbReference>
<keyword evidence="6 7" id="KW-0961">Cell wall biogenesis/degradation</keyword>
<evidence type="ECO:0000256" key="7">
    <source>
        <dbReference type="HAMAP-Rule" id="MF_02065"/>
    </source>
</evidence>
<dbReference type="EMBL" id="CP073587">
    <property type="protein sequence ID" value="QUN04561.1"/>
    <property type="molecule type" value="Genomic_DNA"/>
</dbReference>
<keyword evidence="2 7" id="KW-0812">Transmembrane</keyword>
<keyword evidence="4 7" id="KW-0472">Membrane</keyword>
<gene>
    <name evidence="7 8" type="primary">mltG</name>
    <name evidence="8" type="ORF">KDN34_09775</name>
</gene>
<dbReference type="PANTHER" id="PTHR30518">
    <property type="entry name" value="ENDOLYTIC MUREIN TRANSGLYCOSYLASE"/>
    <property type="match status" value="1"/>
</dbReference>
<dbReference type="InterPro" id="IPR003770">
    <property type="entry name" value="MLTG-like"/>
</dbReference>
<dbReference type="CDD" id="cd08010">
    <property type="entry name" value="MltG_like"/>
    <property type="match status" value="1"/>
</dbReference>
<dbReference type="PANTHER" id="PTHR30518:SF2">
    <property type="entry name" value="ENDOLYTIC MUREIN TRANSGLYCOSYLASE"/>
    <property type="match status" value="1"/>
</dbReference>
<proteinExistence type="inferred from homology"/>
<keyword evidence="9" id="KW-1185">Reference proteome</keyword>
<comment type="function">
    <text evidence="7">Functions as a peptidoglycan terminase that cleaves nascent peptidoglycan strands endolytically to terminate their elongation.</text>
</comment>
<evidence type="ECO:0000256" key="4">
    <source>
        <dbReference type="ARBA" id="ARBA00023136"/>
    </source>
</evidence>
<evidence type="ECO:0000256" key="6">
    <source>
        <dbReference type="ARBA" id="ARBA00023316"/>
    </source>
</evidence>
<evidence type="ECO:0000313" key="8">
    <source>
        <dbReference type="EMBL" id="QUN04561.1"/>
    </source>
</evidence>
<keyword evidence="5 7" id="KW-0456">Lyase</keyword>
<dbReference type="NCBIfam" id="TIGR00247">
    <property type="entry name" value="endolytic transglycosylase MltG"/>
    <property type="match status" value="1"/>
</dbReference>